<feature type="region of interest" description="Disordered" evidence="1">
    <location>
        <begin position="526"/>
        <end position="656"/>
    </location>
</feature>
<feature type="compositionally biased region" description="Basic and acidic residues" evidence="1">
    <location>
        <begin position="333"/>
        <end position="349"/>
    </location>
</feature>
<evidence type="ECO:0000313" key="2">
    <source>
        <dbReference type="EMBL" id="GET85668.1"/>
    </source>
</evidence>
<feature type="compositionally biased region" description="Pro residues" evidence="1">
    <location>
        <begin position="1001"/>
        <end position="1010"/>
    </location>
</feature>
<feature type="compositionally biased region" description="Basic and acidic residues" evidence="1">
    <location>
        <begin position="266"/>
        <end position="276"/>
    </location>
</feature>
<organism evidence="2 3">
    <name type="scientific">Leishmania tarentolae</name>
    <name type="common">Sauroleishmania tarentolae</name>
    <dbReference type="NCBI Taxonomy" id="5689"/>
    <lineage>
        <taxon>Eukaryota</taxon>
        <taxon>Discoba</taxon>
        <taxon>Euglenozoa</taxon>
        <taxon>Kinetoplastea</taxon>
        <taxon>Metakinetoplastina</taxon>
        <taxon>Trypanosomatida</taxon>
        <taxon>Trypanosomatidae</taxon>
        <taxon>Leishmaniinae</taxon>
        <taxon>Leishmania</taxon>
        <taxon>lizard Leishmania</taxon>
    </lineage>
</organism>
<dbReference type="AlphaFoldDB" id="A0A640K8P6"/>
<feature type="compositionally biased region" description="Basic and acidic residues" evidence="1">
    <location>
        <begin position="162"/>
        <end position="176"/>
    </location>
</feature>
<feature type="compositionally biased region" description="Polar residues" evidence="1">
    <location>
        <begin position="942"/>
        <end position="952"/>
    </location>
</feature>
<feature type="region of interest" description="Disordered" evidence="1">
    <location>
        <begin position="994"/>
        <end position="1115"/>
    </location>
</feature>
<proteinExistence type="predicted"/>
<feature type="region of interest" description="Disordered" evidence="1">
    <location>
        <begin position="321"/>
        <end position="472"/>
    </location>
</feature>
<comment type="caution">
    <text evidence="2">The sequence shown here is derived from an EMBL/GenBank/DDBJ whole genome shotgun (WGS) entry which is preliminary data.</text>
</comment>
<accession>A0A640K8P6</accession>
<feature type="region of interest" description="Disordered" evidence="1">
    <location>
        <begin position="721"/>
        <end position="791"/>
    </location>
</feature>
<feature type="region of interest" description="Disordered" evidence="1">
    <location>
        <begin position="258"/>
        <end position="279"/>
    </location>
</feature>
<feature type="compositionally biased region" description="Basic residues" evidence="1">
    <location>
        <begin position="571"/>
        <end position="583"/>
    </location>
</feature>
<feature type="compositionally biased region" description="Low complexity" evidence="1">
    <location>
        <begin position="601"/>
        <end position="615"/>
    </location>
</feature>
<keyword evidence="3" id="KW-1185">Reference proteome</keyword>
<feature type="compositionally biased region" description="Basic and acidic residues" evidence="1">
    <location>
        <begin position="28"/>
        <end position="42"/>
    </location>
</feature>
<feature type="region of interest" description="Disordered" evidence="1">
    <location>
        <begin position="158"/>
        <end position="177"/>
    </location>
</feature>
<feature type="region of interest" description="Disordered" evidence="1">
    <location>
        <begin position="1147"/>
        <end position="1218"/>
    </location>
</feature>
<feature type="region of interest" description="Disordered" evidence="1">
    <location>
        <begin position="887"/>
        <end position="962"/>
    </location>
</feature>
<feature type="compositionally biased region" description="Low complexity" evidence="1">
    <location>
        <begin position="889"/>
        <end position="902"/>
    </location>
</feature>
<feature type="compositionally biased region" description="Polar residues" evidence="1">
    <location>
        <begin position="642"/>
        <end position="651"/>
    </location>
</feature>
<feature type="compositionally biased region" description="Basic and acidic residues" evidence="1">
    <location>
        <begin position="1100"/>
        <end position="1113"/>
    </location>
</feature>
<evidence type="ECO:0000313" key="3">
    <source>
        <dbReference type="Proteomes" id="UP000419144"/>
    </source>
</evidence>
<feature type="region of interest" description="Disordered" evidence="1">
    <location>
        <begin position="1"/>
        <end position="51"/>
    </location>
</feature>
<feature type="compositionally biased region" description="Pro residues" evidence="1">
    <location>
        <begin position="1151"/>
        <end position="1164"/>
    </location>
</feature>
<gene>
    <name evidence="2" type="ORF">LtaPh_0406100</name>
</gene>
<feature type="compositionally biased region" description="Low complexity" evidence="1">
    <location>
        <begin position="352"/>
        <end position="361"/>
    </location>
</feature>
<dbReference type="EMBL" id="BLBS01000004">
    <property type="protein sequence ID" value="GET85668.1"/>
    <property type="molecule type" value="Genomic_DNA"/>
</dbReference>
<feature type="region of interest" description="Disordered" evidence="1">
    <location>
        <begin position="844"/>
        <end position="867"/>
    </location>
</feature>
<sequence length="1218" mass="128183">MPPQHQRPVCPLSSVPATKPPPRWGPTEGKHDNSRKDSKHNDSGCAPSAEEDSVIHASTHVLWEHLYAPARVPLALERLLYLRLSAKGNGERRDALSHCHGSDDLQWAKSLLGEVTAHSDASAPSASMAPSTACAAAVDPEEPRGNPSNAIIAVAAAAEVSPQEHRDRKGEEEPQRTWKGCVSDIASSVAAPPTEPCASADGEQTSVLTPLRAPQACAMAESVSGVDSGCAPKPRSTVATVSHSDTVIATVSVSRPLSSVQRGSKSNRDIDNHDGRGSAVLLRPWRESSTVVPSPPDGVLPVSMSDVSLTCASAPAALAAAAAPPMSIEQDDSASRIDRNEDAEPHDDTCLVEATSTATVATEKEGRLGGPGRDVGCRPPLAYSAGRGSDGEDHGAVDDEQTHTLVQAKAVKSSGAQESTAITGTPVRSQRHHSPHRSSQDTDKSAEQGEHNENDDANLGRGGEENSDAEFLSLVTSPFAAAPEQRYPCPVEDGTYSDLTTPSPEPIVALEVTMITPAVSELPCSLTRDDEDGGQLASPTRRHGHATRVSTSMSPVAAPNGLVFSPPCRQQMRRQLQHRRPRPPRAVSDMVSAPHTPVPESPSQSLLLPSSCWSPMHPQERCPYDARSPPAAPPPVSPAPSRTHTVDNSAGATDDRCADNHAAHAAGMHVNNKVDAGVTVSHIRQECRTSAAATASVNTAEPRDTTALYSPVDSATCAVEAGEDGQGSRDGCSVAPAAVGVEDERVADDADDEDDEERNAAVPTLAASLSPQRPSLECPAHQRTTAAPPGVHEDFGTLCESSMEKRVPRANAIPTPVADVSVAPSSPWTSPPCHASHASFSLSKYDEDPQQRHPCPPLPEDKATRRSVSNMDFRWADEADGILRRQQQRVRSLQAARAASLAGGDMRRSPSTSRGSPGGGPQRYTPLSQDGTGTRLVRVQGGSESSYSISPQPQDPRAHHYPERSIIRPGGIEVEAVASHTDGNGMVNELGGIAFDSADPSTPPTAPLRQPPLASVAEGTTTVDASIPRTDRLPPQQQQQQQWQPSPHHTGAKRLREHHGGDDGRRDAARARRSPVPSRVPVLNQTVTKRTKGACSGRARPREGRRQHLRGDTASKVATRSILGASPANIFALPRTIPVGAEASIAAPPLTTAPPPASPSPPLLRPRVANCVSDPSSAAQAQKSAKGKRAHVGAASSPITAETSPARGTPSPESTNKR</sequence>
<feature type="compositionally biased region" description="Low complexity" evidence="1">
    <location>
        <begin position="1034"/>
        <end position="1047"/>
    </location>
</feature>
<dbReference type="OrthoDB" id="266153at2759"/>
<reference evidence="2" key="1">
    <citation type="submission" date="2019-11" db="EMBL/GenBank/DDBJ databases">
        <title>Leishmania tarentolae CDS.</title>
        <authorList>
            <person name="Goto Y."/>
            <person name="Yamagishi J."/>
        </authorList>
    </citation>
    <scope>NUCLEOTIDE SEQUENCE [LARGE SCALE GENOMIC DNA]</scope>
    <source>
        <strain evidence="2">Parrot Tar II</strain>
    </source>
</reference>
<evidence type="ECO:0000256" key="1">
    <source>
        <dbReference type="SAM" id="MobiDB-lite"/>
    </source>
</evidence>
<feature type="compositionally biased region" description="Basic and acidic residues" evidence="1">
    <location>
        <begin position="1058"/>
        <end position="1070"/>
    </location>
</feature>
<name>A0A640K8P6_LEITA</name>
<protein>
    <submittedName>
        <fullName evidence="2">Uncharacterized protein</fullName>
    </submittedName>
</protein>
<feature type="compositionally biased region" description="Polar residues" evidence="1">
    <location>
        <begin position="414"/>
        <end position="427"/>
    </location>
</feature>
<feature type="compositionally biased region" description="Basic and acidic residues" evidence="1">
    <location>
        <begin position="438"/>
        <end position="454"/>
    </location>
</feature>
<dbReference type="Proteomes" id="UP000419144">
    <property type="component" value="Unassembled WGS sequence"/>
</dbReference>
<dbReference type="VEuPathDB" id="TriTrypDB:LtaPh_0406100"/>
<feature type="compositionally biased region" description="Basic and acidic residues" evidence="1">
    <location>
        <begin position="389"/>
        <end position="402"/>
    </location>
</feature>